<reference evidence="2" key="2">
    <citation type="journal article" date="2021" name="PeerJ">
        <title>Extensive microbial diversity within the chicken gut microbiome revealed by metagenomics and culture.</title>
        <authorList>
            <person name="Gilroy R."/>
            <person name="Ravi A."/>
            <person name="Getino M."/>
            <person name="Pursley I."/>
            <person name="Horton D.L."/>
            <person name="Alikhan N.F."/>
            <person name="Baker D."/>
            <person name="Gharbi K."/>
            <person name="Hall N."/>
            <person name="Watson M."/>
            <person name="Adriaenssens E.M."/>
            <person name="Foster-Nyarko E."/>
            <person name="Jarju S."/>
            <person name="Secka A."/>
            <person name="Antonio M."/>
            <person name="Oren A."/>
            <person name="Chaudhuri R.R."/>
            <person name="La Ragione R."/>
            <person name="Hildebrand F."/>
            <person name="Pallen M.J."/>
        </authorList>
    </citation>
    <scope>NUCLEOTIDE SEQUENCE</scope>
    <source>
        <strain evidence="2">CHK136-897</strain>
    </source>
</reference>
<evidence type="ECO:0000313" key="3">
    <source>
        <dbReference type="Proteomes" id="UP000824142"/>
    </source>
</evidence>
<evidence type="ECO:0000256" key="1">
    <source>
        <dbReference type="SAM" id="SignalP"/>
    </source>
</evidence>
<gene>
    <name evidence="2" type="ORF">IAC63_00910</name>
</gene>
<feature type="signal peptide" evidence="1">
    <location>
        <begin position="1"/>
        <end position="17"/>
    </location>
</feature>
<evidence type="ECO:0000313" key="2">
    <source>
        <dbReference type="EMBL" id="HIU65186.1"/>
    </source>
</evidence>
<protein>
    <recommendedName>
        <fullName evidence="4">Lipoprotein</fullName>
    </recommendedName>
</protein>
<dbReference type="PROSITE" id="PS51257">
    <property type="entry name" value="PROKAR_LIPOPROTEIN"/>
    <property type="match status" value="1"/>
</dbReference>
<comment type="caution">
    <text evidence="2">The sequence shown here is derived from an EMBL/GenBank/DDBJ whole genome shotgun (WGS) entry which is preliminary data.</text>
</comment>
<reference evidence="2" key="1">
    <citation type="submission" date="2020-10" db="EMBL/GenBank/DDBJ databases">
        <authorList>
            <person name="Gilroy R."/>
        </authorList>
    </citation>
    <scope>NUCLEOTIDE SEQUENCE</scope>
    <source>
        <strain evidence="2">CHK136-897</strain>
    </source>
</reference>
<dbReference type="EMBL" id="DVNO01000006">
    <property type="protein sequence ID" value="HIU65186.1"/>
    <property type="molecule type" value="Genomic_DNA"/>
</dbReference>
<proteinExistence type="predicted"/>
<feature type="chain" id="PRO_5039217867" description="Lipoprotein" evidence="1">
    <location>
        <begin position="18"/>
        <end position="422"/>
    </location>
</feature>
<accession>A0A9D1MRJ1</accession>
<evidence type="ECO:0008006" key="4">
    <source>
        <dbReference type="Google" id="ProtNLM"/>
    </source>
</evidence>
<dbReference type="Proteomes" id="UP000824142">
    <property type="component" value="Unassembled WGS sequence"/>
</dbReference>
<organism evidence="2 3">
    <name type="scientific">Candidatus Enterousia avicola</name>
    <dbReference type="NCBI Taxonomy" id="2840787"/>
    <lineage>
        <taxon>Bacteria</taxon>
        <taxon>Pseudomonadati</taxon>
        <taxon>Pseudomonadota</taxon>
        <taxon>Alphaproteobacteria</taxon>
        <taxon>Candidatus Enterousia</taxon>
    </lineage>
</organism>
<dbReference type="AlphaFoldDB" id="A0A9D1MRJ1"/>
<keyword evidence="1" id="KW-0732">Signal</keyword>
<name>A0A9D1MRJ1_9PROT</name>
<sequence length="422" mass="45913">MRRILLFISLLVLSACADNGGSIDYPYKDREYNSLGWPTNPTTPFKNTVVESNSKVTGMLSRTENITEDYITYRLNSWSVYNPNIGNRIPLMDIANAAAWLTDGERTVQEIEQYFGKNLTLMHMAVYVVDNRLNRCFNGAGVGAAAECFVEWRNEFPNEFSNISQEIKENTTSLNAGDAVLNAVDGAKIKFIVDDETGMIVGATLNKEGVSQSYNNRGEGGEFYNIVLKDDDFLKQSLMYNSIGKTLGLSYSDFGVYSQAESKELAENSSIQVLVATVPFAGGYSEHSIAPENIAHDVEFKGAAIGTASSGDEVVNLVGDATLGFNKETGISTLGATFDDWYDVVVKNDSSGTIEFTNYENQNNVAKFNGDIEGDFSATGAKMTVGYYASMPETGVPTEATGLVSFEEPDSGVKMNIAFGGK</sequence>